<dbReference type="EMBL" id="JANUAU010000001">
    <property type="protein sequence ID" value="MCS3676275.1"/>
    <property type="molecule type" value="Genomic_DNA"/>
</dbReference>
<protein>
    <submittedName>
        <fullName evidence="2">Uncharacterized protein</fullName>
    </submittedName>
</protein>
<dbReference type="Proteomes" id="UP001155027">
    <property type="component" value="Unassembled WGS sequence"/>
</dbReference>
<comment type="caution">
    <text evidence="2">The sequence shown here is derived from an EMBL/GenBank/DDBJ whole genome shotgun (WGS) entry which is preliminary data.</text>
</comment>
<dbReference type="RefSeq" id="WP_259220066.1">
    <property type="nucleotide sequence ID" value="NZ_JANUAV010000001.1"/>
</dbReference>
<reference evidence="2" key="1">
    <citation type="submission" date="2022-08" db="EMBL/GenBank/DDBJ databases">
        <title>Genomic Encyclopedia of Type Strains, Phase V (KMG-V): Genome sequencing to study the core and pangenomes of soil and plant-associated prokaryotes.</title>
        <authorList>
            <person name="Whitman W."/>
        </authorList>
    </citation>
    <scope>NUCLEOTIDE SEQUENCE</scope>
    <source>
        <strain evidence="2">0</strain>
    </source>
</reference>
<sequence>MKSVCVAAGLLWLSFVPPAMGQGGHGPAFGLATPTLPQGGWNYNSTLMSVGTGERSLMTRQSLWYGLTEHLQLNASVPVALRSTPASPTTRGGTMMGGLSSLEISTYWRFHRQYLGVGKRFESTLLVGGLYPTRDYVQGRRSGPGVHLAAVTGYASRSVYAWAGGGYQHYAARDGDRPGDLRYGSLVFGWRPGYFRRASTPDWRLFVEALGESVGPEQHDGSAVSGSGGEKLFVGPTTLGLYGAWGLSAGLLIPMYQDVPQVQEENLRLMFNFTYWF</sequence>
<gene>
    <name evidence="2" type="ORF">GGP71_000171</name>
</gene>
<keyword evidence="1" id="KW-0732">Signal</keyword>
<evidence type="ECO:0000256" key="1">
    <source>
        <dbReference type="SAM" id="SignalP"/>
    </source>
</evidence>
<dbReference type="AlphaFoldDB" id="A0A9X2TAH9"/>
<evidence type="ECO:0000313" key="3">
    <source>
        <dbReference type="Proteomes" id="UP001155027"/>
    </source>
</evidence>
<name>A0A9X2TAH9_9BACT</name>
<accession>A0A9X2TAH9</accession>
<feature type="signal peptide" evidence="1">
    <location>
        <begin position="1"/>
        <end position="21"/>
    </location>
</feature>
<evidence type="ECO:0000313" key="2">
    <source>
        <dbReference type="EMBL" id="MCS3676275.1"/>
    </source>
</evidence>
<organism evidence="2 3">
    <name type="scientific">Salinibacter ruber</name>
    <dbReference type="NCBI Taxonomy" id="146919"/>
    <lineage>
        <taxon>Bacteria</taxon>
        <taxon>Pseudomonadati</taxon>
        <taxon>Rhodothermota</taxon>
        <taxon>Rhodothermia</taxon>
        <taxon>Rhodothermales</taxon>
        <taxon>Salinibacteraceae</taxon>
        <taxon>Salinibacter</taxon>
    </lineage>
</organism>
<feature type="chain" id="PRO_5040949251" evidence="1">
    <location>
        <begin position="22"/>
        <end position="277"/>
    </location>
</feature>
<proteinExistence type="predicted"/>